<feature type="binding site" evidence="14">
    <location>
        <begin position="165"/>
        <end position="168"/>
    </location>
    <ligand>
        <name>GTP</name>
        <dbReference type="ChEBI" id="CHEBI:37565"/>
        <label>1</label>
    </ligand>
</feature>
<comment type="subcellular location">
    <subcellularLocation>
        <location evidence="16">Cell inner membrane</location>
        <topology evidence="16">Multi-pass membrane protein</topology>
    </subcellularLocation>
    <subcellularLocation>
        <location evidence="1">Cell membrane</location>
        <topology evidence="1">Multi-pass membrane protein</topology>
    </subcellularLocation>
</comment>
<evidence type="ECO:0000256" key="6">
    <source>
        <dbReference type="ARBA" id="ARBA00022741"/>
    </source>
</evidence>
<dbReference type="PANTHER" id="PTHR43185:SF1">
    <property type="entry name" value="FE(2+) TRANSPORTER FEOB"/>
    <property type="match status" value="1"/>
</dbReference>
<feature type="transmembrane region" description="Helical" evidence="16">
    <location>
        <begin position="625"/>
        <end position="646"/>
    </location>
</feature>
<dbReference type="STRING" id="1203610.HMPREF1536_00490"/>
<evidence type="ECO:0000256" key="15">
    <source>
        <dbReference type="PIRSR" id="PIRSR603373-2"/>
    </source>
</evidence>
<keyword evidence="2 16" id="KW-0813">Transport</keyword>
<dbReference type="InterPro" id="IPR011640">
    <property type="entry name" value="Fe2_transport_prot_B_C"/>
</dbReference>
<evidence type="ECO:0000256" key="11">
    <source>
        <dbReference type="ARBA" id="ARBA00023136"/>
    </source>
</evidence>
<evidence type="ECO:0000256" key="14">
    <source>
        <dbReference type="PIRSR" id="PIRSR603373-1"/>
    </source>
</evidence>
<reference evidence="18 19" key="1">
    <citation type="submission" date="2013-04" db="EMBL/GenBank/DDBJ databases">
        <title>The Genome Sequence of Parabacteroides gordonii DSM 23371.</title>
        <authorList>
            <consortium name="The Broad Institute Genomics Platform"/>
            <person name="Earl A."/>
            <person name="Ward D."/>
            <person name="Feldgarden M."/>
            <person name="Gevers D."/>
            <person name="Martens E."/>
            <person name="Sakamoto M."/>
            <person name="Benno Y."/>
            <person name="Suzuki N."/>
            <person name="Matsunaga N."/>
            <person name="Koshihara K."/>
            <person name="Seki M."/>
            <person name="Komiya H."/>
            <person name="Walker B."/>
            <person name="Young S."/>
            <person name="Zeng Q."/>
            <person name="Gargeya S."/>
            <person name="Fitzgerald M."/>
            <person name="Haas B."/>
            <person name="Abouelleil A."/>
            <person name="Allen A.W."/>
            <person name="Alvarado L."/>
            <person name="Arachchi H.M."/>
            <person name="Berlin A.M."/>
            <person name="Chapman S.B."/>
            <person name="Gainer-Dewar J."/>
            <person name="Goldberg J."/>
            <person name="Griggs A."/>
            <person name="Gujja S."/>
            <person name="Hansen M."/>
            <person name="Howarth C."/>
            <person name="Imamovic A."/>
            <person name="Ireland A."/>
            <person name="Larimer J."/>
            <person name="McCowan C."/>
            <person name="Murphy C."/>
            <person name="Pearson M."/>
            <person name="Poon T.W."/>
            <person name="Priest M."/>
            <person name="Roberts A."/>
            <person name="Saif S."/>
            <person name="Shea T."/>
            <person name="Sisk P."/>
            <person name="Sykes S."/>
            <person name="Wortman J."/>
            <person name="Nusbaum C."/>
            <person name="Birren B."/>
        </authorList>
    </citation>
    <scope>NUCLEOTIDE SEQUENCE [LARGE SCALE GENOMIC DNA]</scope>
    <source>
        <strain evidence="18 19">MS-1</strain>
    </source>
</reference>
<comment type="similarity">
    <text evidence="16">Belongs to the TRAFAC class TrmE-Era-EngA-EngB-Septin-like GTPase superfamily. FeoB GTPase (TC 9.A.8) family.</text>
</comment>
<keyword evidence="5 16" id="KW-0812">Transmembrane</keyword>
<feature type="binding site" evidence="14">
    <location>
        <begin position="225"/>
        <end position="228"/>
    </location>
    <ligand>
        <name>GTP</name>
        <dbReference type="ChEBI" id="CHEBI:37565"/>
        <label>1</label>
    </ligand>
</feature>
<gene>
    <name evidence="18" type="ORF">HMPREF1536_00490</name>
</gene>
<keyword evidence="7 16" id="KW-1133">Transmembrane helix</keyword>
<dbReference type="Pfam" id="PF04023">
    <property type="entry name" value="FeoA"/>
    <property type="match status" value="1"/>
</dbReference>
<dbReference type="InterPro" id="IPR008988">
    <property type="entry name" value="Transcriptional_repressor_C"/>
</dbReference>
<dbReference type="Pfam" id="PF07664">
    <property type="entry name" value="FeoB_C"/>
    <property type="match status" value="1"/>
</dbReference>
<evidence type="ECO:0000256" key="7">
    <source>
        <dbReference type="ARBA" id="ARBA00022989"/>
    </source>
</evidence>
<dbReference type="HOGENOM" id="CLU_013350_3_0_10"/>
<dbReference type="InterPro" id="IPR005225">
    <property type="entry name" value="Small_GTP-bd"/>
</dbReference>
<dbReference type="GO" id="GO:0046914">
    <property type="term" value="F:transition metal ion binding"/>
    <property type="evidence" value="ECO:0007669"/>
    <property type="project" value="InterPro"/>
</dbReference>
<protein>
    <recommendedName>
        <fullName evidence="12 13">Ferrous iron transport protein B</fullName>
    </recommendedName>
</protein>
<feature type="transmembrane region" description="Helical" evidence="16">
    <location>
        <begin position="452"/>
        <end position="478"/>
    </location>
</feature>
<dbReference type="InterPro" id="IPR003373">
    <property type="entry name" value="Fe2_transport_prot-B"/>
</dbReference>
<keyword evidence="4 16" id="KW-0410">Iron transport</keyword>
<dbReference type="SUPFAM" id="SSF50037">
    <property type="entry name" value="C-terminal domain of transcriptional repressors"/>
    <property type="match status" value="1"/>
</dbReference>
<feature type="transmembrane region" description="Helical" evidence="16">
    <location>
        <begin position="392"/>
        <end position="415"/>
    </location>
</feature>
<evidence type="ECO:0000256" key="2">
    <source>
        <dbReference type="ARBA" id="ARBA00022448"/>
    </source>
</evidence>
<keyword evidence="10 14" id="KW-0342">GTP-binding</keyword>
<dbReference type="GO" id="GO:0005525">
    <property type="term" value="F:GTP binding"/>
    <property type="evidence" value="ECO:0007669"/>
    <property type="project" value="UniProtKB-KW"/>
</dbReference>
<feature type="binding site" evidence="15">
    <location>
        <position position="134"/>
    </location>
    <ligand>
        <name>Mg(2+)</name>
        <dbReference type="ChEBI" id="CHEBI:18420"/>
        <label>2</label>
    </ligand>
</feature>
<evidence type="ECO:0000256" key="12">
    <source>
        <dbReference type="ARBA" id="ARBA00031200"/>
    </source>
</evidence>
<comment type="caution">
    <text evidence="16">Lacks conserved residue(s) required for the propagation of feature annotation.</text>
</comment>
<comment type="function">
    <text evidence="16">Probable transporter of a GTP-driven Fe(2+) uptake system.</text>
</comment>
<keyword evidence="11 16" id="KW-0472">Membrane</keyword>
<dbReference type="PATRIC" id="fig|1203610.3.peg.509"/>
<dbReference type="InterPro" id="IPR038157">
    <property type="entry name" value="FeoA_core_dom"/>
</dbReference>
<keyword evidence="8 16" id="KW-0408">Iron</keyword>
<dbReference type="Gene3D" id="3.40.50.300">
    <property type="entry name" value="P-loop containing nucleotide triphosphate hydrolases"/>
    <property type="match status" value="1"/>
</dbReference>
<evidence type="ECO:0000256" key="5">
    <source>
        <dbReference type="ARBA" id="ARBA00022692"/>
    </source>
</evidence>
<dbReference type="CDD" id="cd01879">
    <property type="entry name" value="FeoB"/>
    <property type="match status" value="1"/>
</dbReference>
<accession>A0A0F5JSD9</accession>
<dbReference type="GO" id="GO:0015093">
    <property type="term" value="F:ferrous iron transmembrane transporter activity"/>
    <property type="evidence" value="ECO:0007669"/>
    <property type="project" value="UniProtKB-UniRule"/>
</dbReference>
<evidence type="ECO:0000256" key="4">
    <source>
        <dbReference type="ARBA" id="ARBA00022496"/>
    </source>
</evidence>
<evidence type="ECO:0000256" key="16">
    <source>
        <dbReference type="RuleBase" id="RU362098"/>
    </source>
</evidence>
<feature type="binding site" evidence="15">
    <location>
        <position position="133"/>
    </location>
    <ligand>
        <name>Mg(2+)</name>
        <dbReference type="ChEBI" id="CHEBI:18420"/>
        <label>2</label>
    </ligand>
</feature>
<evidence type="ECO:0000313" key="19">
    <source>
        <dbReference type="Proteomes" id="UP000033035"/>
    </source>
</evidence>
<evidence type="ECO:0000256" key="9">
    <source>
        <dbReference type="ARBA" id="ARBA00023065"/>
    </source>
</evidence>
<evidence type="ECO:0000313" key="18">
    <source>
        <dbReference type="EMBL" id="KKB60609.1"/>
    </source>
</evidence>
<keyword evidence="15" id="KW-0479">Metal-binding</keyword>
<dbReference type="PROSITE" id="PS51711">
    <property type="entry name" value="G_FEOB"/>
    <property type="match status" value="1"/>
</dbReference>
<evidence type="ECO:0000256" key="3">
    <source>
        <dbReference type="ARBA" id="ARBA00022475"/>
    </source>
</evidence>
<keyword evidence="3" id="KW-1003">Cell membrane</keyword>
<dbReference type="NCBIfam" id="TIGR00231">
    <property type="entry name" value="small_GTP"/>
    <property type="match status" value="1"/>
</dbReference>
<dbReference type="NCBIfam" id="TIGR00437">
    <property type="entry name" value="feoB"/>
    <property type="match status" value="1"/>
</dbReference>
<keyword evidence="6 14" id="KW-0547">Nucleotide-binding</keyword>
<dbReference type="EMBL" id="AQHW01000002">
    <property type="protein sequence ID" value="KKB60609.1"/>
    <property type="molecule type" value="Genomic_DNA"/>
</dbReference>
<dbReference type="Gene3D" id="2.30.30.90">
    <property type="match status" value="1"/>
</dbReference>
<feature type="binding site" evidence="14">
    <location>
        <begin position="119"/>
        <end position="126"/>
    </location>
    <ligand>
        <name>GTP</name>
        <dbReference type="ChEBI" id="CHEBI:37565"/>
        <label>1</label>
    </ligand>
</feature>
<evidence type="ECO:0000256" key="13">
    <source>
        <dbReference type="NCBIfam" id="TIGR00437"/>
    </source>
</evidence>
<dbReference type="InterPro" id="IPR027417">
    <property type="entry name" value="P-loop_NTPase"/>
</dbReference>
<proteinExistence type="inferred from homology"/>
<dbReference type="InterPro" id="IPR050860">
    <property type="entry name" value="FeoB_GTPase"/>
</dbReference>
<dbReference type="SMART" id="SM00899">
    <property type="entry name" value="FeoA"/>
    <property type="match status" value="1"/>
</dbReference>
<sequence>MRLSELHTGEKGVIVKVMGRGAFRKRIIEMGFIRGKEVDVIQNAPLKDPIHYRVMGYDVSLRRNDAAMIEVISAAEYAKVQASQEIEKRPADSYISPSTEDLRAIAINKGKTINVALVGNPNCGKTSLFNFASGAHEHVGNYSGVTVDAKEGTFQQDGYTFRIVDLPGTYSLSAYTPEELYVRKHLSEEQPDVVINVIDASNLERNLYLTCQLIDMDVRSVIALNMYDELERQGNKFDYDSLSRMIGTPIVPTVSRSGFGIEDLFKRVIKVYEEEDPVIRHIHINYGEVLEKGITNVRKAIKENANIAKSLSKRYLSIKLLEGDPEIENFIETLPCAEIILQERDRNVTQIEELLLEDCETAFTNARYGFISGALRETFEQNKIKEATSTQIIDLFVTHKVLGFPIFILFMWIMFEATFRLGEYPMGWIEDLVGLIGNFVRSHMSEGPLKDLLVDGIIGGVGGVIVFLPNILILYLFISFMEDSGYMARAAFIMDKIMHKMGLHGKSFIPLVMGFGCNVPAIMASRTIESRNSRMITMLVNPLMSCSARLPVYVLLTAAFFPNNASFVLLALYVTGIILAVIMARLFKRFLFNEEDVPFVMELPPYRMPTAKAIMIHMWEKAKQYLHKMGGVILVASIIIWFLGYFPRNTEIGDVFDKQIAEVENAELDSAEKTDTVAELERLKNMEHQKSSYIGMIGQTIQPVLNPLGFDWKMSVSLLTGMAAKEVVVSTLSVLYTGEEEDSQTLSERLKQDLDAEGNPVFTPLIALSLMLFVLIYFPCIATISAIVNESGSWKWGIFVVIYTCVLAWGVSFVVYQTGSLVINLIN</sequence>
<feature type="binding site" evidence="15">
    <location>
        <position position="130"/>
    </location>
    <ligand>
        <name>Mg(2+)</name>
        <dbReference type="ChEBI" id="CHEBI:18420"/>
        <label>2</label>
    </ligand>
</feature>
<dbReference type="Pfam" id="PF17910">
    <property type="entry name" value="FeoB_Cyto"/>
    <property type="match status" value="1"/>
</dbReference>
<keyword evidence="9" id="KW-0406">Ion transport</keyword>
<evidence type="ECO:0000259" key="17">
    <source>
        <dbReference type="PROSITE" id="PS51711"/>
    </source>
</evidence>
<dbReference type="RefSeq" id="WP_028728555.1">
    <property type="nucleotide sequence ID" value="NZ_AUAE01000032.1"/>
</dbReference>
<dbReference type="InterPro" id="IPR041069">
    <property type="entry name" value="FeoB_Cyto"/>
</dbReference>
<dbReference type="PANTHER" id="PTHR43185">
    <property type="entry name" value="FERROUS IRON TRANSPORT PROTEIN B"/>
    <property type="match status" value="1"/>
</dbReference>
<dbReference type="Pfam" id="PF02421">
    <property type="entry name" value="FeoB_N"/>
    <property type="match status" value="1"/>
</dbReference>
<dbReference type="AlphaFoldDB" id="A0A0F5JSD9"/>
<dbReference type="GO" id="GO:0005886">
    <property type="term" value="C:plasma membrane"/>
    <property type="evidence" value="ECO:0007669"/>
    <property type="project" value="UniProtKB-SubCell"/>
</dbReference>
<keyword evidence="15" id="KW-0460">Magnesium</keyword>
<feature type="transmembrane region" description="Helical" evidence="16">
    <location>
        <begin position="567"/>
        <end position="587"/>
    </location>
</feature>
<keyword evidence="19" id="KW-1185">Reference proteome</keyword>
<evidence type="ECO:0000256" key="8">
    <source>
        <dbReference type="ARBA" id="ARBA00023004"/>
    </source>
</evidence>
<feature type="transmembrane region" description="Helical" evidence="16">
    <location>
        <begin position="540"/>
        <end position="561"/>
    </location>
</feature>
<comment type="caution">
    <text evidence="18">The sequence shown here is derived from an EMBL/GenBank/DDBJ whole genome shotgun (WGS) entry which is preliminary data.</text>
</comment>
<feature type="transmembrane region" description="Helical" evidence="16">
    <location>
        <begin position="796"/>
        <end position="816"/>
    </location>
</feature>
<dbReference type="Pfam" id="PF07670">
    <property type="entry name" value="Gate"/>
    <property type="match status" value="2"/>
</dbReference>
<dbReference type="SUPFAM" id="SSF52540">
    <property type="entry name" value="P-loop containing nucleoside triphosphate hydrolases"/>
    <property type="match status" value="1"/>
</dbReference>
<evidence type="ECO:0000256" key="1">
    <source>
        <dbReference type="ARBA" id="ARBA00004651"/>
    </source>
</evidence>
<organism evidence="18 19">
    <name type="scientific">Parabacteroides gordonii MS-1 = DSM 23371</name>
    <dbReference type="NCBI Taxonomy" id="1203610"/>
    <lineage>
        <taxon>Bacteria</taxon>
        <taxon>Pseudomonadati</taxon>
        <taxon>Bacteroidota</taxon>
        <taxon>Bacteroidia</taxon>
        <taxon>Bacteroidales</taxon>
        <taxon>Tannerellaceae</taxon>
        <taxon>Parabacteroides</taxon>
    </lineage>
</organism>
<feature type="domain" description="FeoB-type G" evidence="17">
    <location>
        <begin position="112"/>
        <end position="274"/>
    </location>
</feature>
<dbReference type="Proteomes" id="UP000033035">
    <property type="component" value="Unassembled WGS sequence"/>
</dbReference>
<name>A0A0F5JSD9_9BACT</name>
<feature type="binding site" evidence="14">
    <location>
        <begin position="144"/>
        <end position="148"/>
    </location>
    <ligand>
        <name>GTP</name>
        <dbReference type="ChEBI" id="CHEBI:37565"/>
        <label>1</label>
    </ligand>
</feature>
<dbReference type="Gene3D" id="1.10.287.1770">
    <property type="match status" value="1"/>
</dbReference>
<feature type="transmembrane region" description="Helical" evidence="16">
    <location>
        <begin position="761"/>
        <end position="784"/>
    </location>
</feature>
<dbReference type="InterPro" id="IPR030389">
    <property type="entry name" value="G_FEOB_dom"/>
</dbReference>
<evidence type="ECO:0000256" key="10">
    <source>
        <dbReference type="ARBA" id="ARBA00023134"/>
    </source>
</evidence>
<dbReference type="InterPro" id="IPR007167">
    <property type="entry name" value="Fe-transptr_FeoA-like"/>
</dbReference>
<dbReference type="InterPro" id="IPR011642">
    <property type="entry name" value="Gate_dom"/>
</dbReference>